<reference evidence="3" key="1">
    <citation type="submission" date="2015-11" db="EMBL/GenBank/DDBJ databases">
        <authorList>
            <consortium name="Cross-ministerial Strategic Innovation Promotion Program (SIP) consortium"/>
            <person name="Tomihama T."/>
            <person name="Ikenaga M."/>
            <person name="Sakai M."/>
            <person name="Okubo T."/>
            <person name="Ikeda S."/>
        </authorList>
    </citation>
    <scope>NUCLEOTIDE SEQUENCE [LARGE SCALE GENOMIC DNA]</scope>
    <source>
        <strain evidence="3">S58</strain>
    </source>
</reference>
<comment type="caution">
    <text evidence="2">The sequence shown here is derived from an EMBL/GenBank/DDBJ whole genome shotgun (WGS) entry which is preliminary data.</text>
</comment>
<reference evidence="2 3" key="2">
    <citation type="journal article" date="2016" name="Genome Announc.">
        <title>Draft Genome Sequences of Streptomyces scabiei S58, Streptomyces turgidiscabies T45, and Streptomyces acidiscabies a10, the Pathogens of Potato Common Scab, Isolated in Japan.</title>
        <authorList>
            <person name="Tomihama T."/>
            <person name="Nishi Y."/>
            <person name="Sakai M."/>
            <person name="Ikenaga M."/>
            <person name="Okubo T."/>
            <person name="Ikeda S."/>
        </authorList>
    </citation>
    <scope>NUCLEOTIDE SEQUENCE [LARGE SCALE GENOMIC DNA]</scope>
    <source>
        <strain evidence="2 3">S58</strain>
    </source>
</reference>
<proteinExistence type="predicted"/>
<reference evidence="3" key="3">
    <citation type="submission" date="2016-02" db="EMBL/GenBank/DDBJ databases">
        <title>Draft genome of pathogenic Streptomyces sp. in Japan.</title>
        <authorList>
            <person name="Tomihama T."/>
            <person name="Ikenaga M."/>
            <person name="Sakai M."/>
            <person name="Okubo T."/>
            <person name="Ikeda S."/>
        </authorList>
    </citation>
    <scope>NUCLEOTIDE SEQUENCE [LARGE SCALE GENOMIC DNA]</scope>
    <source>
        <strain evidence="3">S58</strain>
    </source>
</reference>
<organism evidence="2 3">
    <name type="scientific">Streptomyces scabiei</name>
    <dbReference type="NCBI Taxonomy" id="1930"/>
    <lineage>
        <taxon>Bacteria</taxon>
        <taxon>Bacillati</taxon>
        <taxon>Actinomycetota</taxon>
        <taxon>Actinomycetes</taxon>
        <taxon>Kitasatosporales</taxon>
        <taxon>Streptomycetaceae</taxon>
        <taxon>Streptomyces</taxon>
    </lineage>
</organism>
<name>A0A100JXZ4_STRSC</name>
<dbReference type="Proteomes" id="UP000067448">
    <property type="component" value="Unassembled WGS sequence"/>
</dbReference>
<gene>
    <name evidence="2" type="ORF">SsS58_08209</name>
</gene>
<evidence type="ECO:0000256" key="1">
    <source>
        <dbReference type="SAM" id="MobiDB-lite"/>
    </source>
</evidence>
<evidence type="ECO:0000313" key="3">
    <source>
        <dbReference type="Proteomes" id="UP000067448"/>
    </source>
</evidence>
<evidence type="ECO:0000313" key="2">
    <source>
        <dbReference type="EMBL" id="GAQ67753.1"/>
    </source>
</evidence>
<dbReference type="AlphaFoldDB" id="A0A100JXZ4"/>
<accession>A0A100JXZ4</accession>
<dbReference type="EMBL" id="BCMM01000065">
    <property type="protein sequence ID" value="GAQ67753.1"/>
    <property type="molecule type" value="Genomic_DNA"/>
</dbReference>
<sequence length="133" mass="14022">MADTPATPAPTDIVPHGADMGGERLQGRVRELVLNSRLRDGMQGRLAHRMVHIGHSRLYKPTDDSPGVDLLEVARLQEVTDAVSPDLLLSCAGGMRLGPCSLKLVQPSAILVRGKDPGDLPSGLPPMGTPACS</sequence>
<feature type="region of interest" description="Disordered" evidence="1">
    <location>
        <begin position="1"/>
        <end position="21"/>
    </location>
</feature>
<protein>
    <submittedName>
        <fullName evidence="2">Uncharacterized protein</fullName>
    </submittedName>
</protein>